<dbReference type="SUPFAM" id="SSF109854">
    <property type="entry name" value="DinB/YfiT-like putative metalloenzymes"/>
    <property type="match status" value="1"/>
</dbReference>
<keyword evidence="1" id="KW-0732">Signal</keyword>
<sequence length="191" mass="21386">MTLFKVLVPVLIFCSMESFSQDSYYNIPKAPETYSAQNMVVRMIDGLGFRYYWATSGLKETDLAYHPNNDARTSRETLEHIDGLVSVILNTVSGKDVAIKQNYKELSFEGLRANTLKNIASAALILKESKEDLKDLNLVLGGKKSSYDFWYLINGPLEDAVWHVGQLVSFRRSSGNPLPEGVNVLSGQKKD</sequence>
<dbReference type="InterPro" id="IPR034660">
    <property type="entry name" value="DinB/YfiT-like"/>
</dbReference>
<evidence type="ECO:0000313" key="2">
    <source>
        <dbReference type="EMBL" id="MFC3812301.1"/>
    </source>
</evidence>
<keyword evidence="3" id="KW-1185">Reference proteome</keyword>
<dbReference type="Gene3D" id="1.20.120.450">
    <property type="entry name" value="dinb family like domain"/>
    <property type="match status" value="1"/>
</dbReference>
<name>A0ABV7Z227_9BACT</name>
<protein>
    <recommendedName>
        <fullName evidence="4">DinB family protein</fullName>
    </recommendedName>
</protein>
<reference evidence="3" key="1">
    <citation type="journal article" date="2019" name="Int. J. Syst. Evol. Microbiol.">
        <title>The Global Catalogue of Microorganisms (GCM) 10K type strain sequencing project: providing services to taxonomists for standard genome sequencing and annotation.</title>
        <authorList>
            <consortium name="The Broad Institute Genomics Platform"/>
            <consortium name="The Broad Institute Genome Sequencing Center for Infectious Disease"/>
            <person name="Wu L."/>
            <person name="Ma J."/>
        </authorList>
    </citation>
    <scope>NUCLEOTIDE SEQUENCE [LARGE SCALE GENOMIC DNA]</scope>
    <source>
        <strain evidence="3">CECT 7956</strain>
    </source>
</reference>
<evidence type="ECO:0000313" key="3">
    <source>
        <dbReference type="Proteomes" id="UP001595616"/>
    </source>
</evidence>
<feature type="signal peptide" evidence="1">
    <location>
        <begin position="1"/>
        <end position="20"/>
    </location>
</feature>
<evidence type="ECO:0008006" key="4">
    <source>
        <dbReference type="Google" id="ProtNLM"/>
    </source>
</evidence>
<feature type="chain" id="PRO_5047145710" description="DinB family protein" evidence="1">
    <location>
        <begin position="21"/>
        <end position="191"/>
    </location>
</feature>
<proteinExistence type="predicted"/>
<organism evidence="2 3">
    <name type="scientific">Lacihabitans lacunae</name>
    <dbReference type="NCBI Taxonomy" id="1028214"/>
    <lineage>
        <taxon>Bacteria</taxon>
        <taxon>Pseudomonadati</taxon>
        <taxon>Bacteroidota</taxon>
        <taxon>Cytophagia</taxon>
        <taxon>Cytophagales</taxon>
        <taxon>Leadbetterellaceae</taxon>
        <taxon>Lacihabitans</taxon>
    </lineage>
</organism>
<dbReference type="EMBL" id="JBHRYQ010000001">
    <property type="protein sequence ID" value="MFC3812301.1"/>
    <property type="molecule type" value="Genomic_DNA"/>
</dbReference>
<dbReference type="Proteomes" id="UP001595616">
    <property type="component" value="Unassembled WGS sequence"/>
</dbReference>
<evidence type="ECO:0000256" key="1">
    <source>
        <dbReference type="SAM" id="SignalP"/>
    </source>
</evidence>
<gene>
    <name evidence="2" type="ORF">ACFOOI_16685</name>
</gene>
<dbReference type="RefSeq" id="WP_379839166.1">
    <property type="nucleotide sequence ID" value="NZ_JBHRYQ010000001.1"/>
</dbReference>
<comment type="caution">
    <text evidence="2">The sequence shown here is derived from an EMBL/GenBank/DDBJ whole genome shotgun (WGS) entry which is preliminary data.</text>
</comment>
<accession>A0ABV7Z227</accession>